<evidence type="ECO:0000313" key="2">
    <source>
        <dbReference type="EMBL" id="KGM53557.1"/>
    </source>
</evidence>
<evidence type="ECO:0000313" key="3">
    <source>
        <dbReference type="Proteomes" id="UP000029998"/>
    </source>
</evidence>
<organism evidence="2 3">
    <name type="scientific">Lysobacter daejeonensis GH1-9</name>
    <dbReference type="NCBI Taxonomy" id="1385517"/>
    <lineage>
        <taxon>Bacteria</taxon>
        <taxon>Pseudomonadati</taxon>
        <taxon>Pseudomonadota</taxon>
        <taxon>Gammaproteobacteria</taxon>
        <taxon>Lysobacterales</taxon>
        <taxon>Lysobacteraceae</taxon>
        <taxon>Aerolutibacter</taxon>
    </lineage>
</organism>
<gene>
    <name evidence="2" type="ORF">N800_03790</name>
</gene>
<keyword evidence="1" id="KW-0472">Membrane</keyword>
<reference evidence="2 3" key="1">
    <citation type="submission" date="2013-08" db="EMBL/GenBank/DDBJ databases">
        <title>Genome sequencing of Lysobacter.</title>
        <authorList>
            <person name="Zhang S."/>
            <person name="Wang G."/>
        </authorList>
    </citation>
    <scope>NUCLEOTIDE SEQUENCE [LARGE SCALE GENOMIC DNA]</scope>
    <source>
        <strain evidence="2 3">GH1-9</strain>
    </source>
</reference>
<feature type="transmembrane region" description="Helical" evidence="1">
    <location>
        <begin position="384"/>
        <end position="405"/>
    </location>
</feature>
<proteinExistence type="predicted"/>
<dbReference type="EMBL" id="AVPU01000025">
    <property type="protein sequence ID" value="KGM53557.1"/>
    <property type="molecule type" value="Genomic_DNA"/>
</dbReference>
<feature type="transmembrane region" description="Helical" evidence="1">
    <location>
        <begin position="149"/>
        <end position="170"/>
    </location>
</feature>
<keyword evidence="1" id="KW-1133">Transmembrane helix</keyword>
<dbReference type="Proteomes" id="UP000029998">
    <property type="component" value="Unassembled WGS sequence"/>
</dbReference>
<keyword evidence="3" id="KW-1185">Reference proteome</keyword>
<feature type="transmembrane region" description="Helical" evidence="1">
    <location>
        <begin position="114"/>
        <end position="137"/>
    </location>
</feature>
<feature type="transmembrane region" description="Helical" evidence="1">
    <location>
        <begin position="190"/>
        <end position="209"/>
    </location>
</feature>
<feature type="transmembrane region" description="Helical" evidence="1">
    <location>
        <begin position="86"/>
        <end position="108"/>
    </location>
</feature>
<feature type="transmembrane region" description="Helical" evidence="1">
    <location>
        <begin position="221"/>
        <end position="239"/>
    </location>
</feature>
<accession>A0A0A0EWM0</accession>
<feature type="transmembrane region" description="Helical" evidence="1">
    <location>
        <begin position="277"/>
        <end position="297"/>
    </location>
</feature>
<dbReference type="STRING" id="1385517.N800_03790"/>
<feature type="transmembrane region" description="Helical" evidence="1">
    <location>
        <begin position="303"/>
        <end position="334"/>
    </location>
</feature>
<dbReference type="RefSeq" id="WP_036139034.1">
    <property type="nucleotide sequence ID" value="NZ_AVPU01000025.1"/>
</dbReference>
<dbReference type="OrthoDB" id="5295665at2"/>
<dbReference type="AlphaFoldDB" id="A0A0A0EWM0"/>
<feature type="transmembrane region" description="Helical" evidence="1">
    <location>
        <begin position="357"/>
        <end position="378"/>
    </location>
</feature>
<sequence>MAKLSIEQAPAPSTPRLFLLTASAWASVAGVLLLCDGAPVLASRWGGATLAMVHAFTLGFLGNAMFGSLLQFLPVAAGVRIRGGRFAALSLYGLLNLGAFALVVAFRWPQAWPAWWGGVPLLAAFVLLASLVLPGMLHAAGQRFLRCGLGGAIVAGVVTALLGLCLTLDLSGAVTMPVLPLTDAHAAWGMLGWVVALMASVARLVGPMFQGLTAPRERAQGLWHAGVYVVLVAGVIAAFRGVASPWLRISVGGVGLVFAATGLLLQMRAQRLRKAPLTGFWAAGLIALAASASLLLAGDAHAVLVGVLAIGIGLPLLVVGMQLEIVAFLGWIGLHRHCGKGVRLPGVQLLMPERDKYTVLLLHLAAAVALLIAVLLPVSAAARVAGGALLLAHGTMLAALSGVGWRSRRFVWQLQERK</sequence>
<dbReference type="eggNOG" id="ENOG502ZESX">
    <property type="taxonomic scope" value="Bacteria"/>
</dbReference>
<comment type="caution">
    <text evidence="2">The sequence shown here is derived from an EMBL/GenBank/DDBJ whole genome shotgun (WGS) entry which is preliminary data.</text>
</comment>
<feature type="transmembrane region" description="Helical" evidence="1">
    <location>
        <begin position="245"/>
        <end position="265"/>
    </location>
</feature>
<evidence type="ECO:0000256" key="1">
    <source>
        <dbReference type="SAM" id="Phobius"/>
    </source>
</evidence>
<protein>
    <submittedName>
        <fullName evidence="2">Uncharacterized protein</fullName>
    </submittedName>
</protein>
<feature type="transmembrane region" description="Helical" evidence="1">
    <location>
        <begin position="52"/>
        <end position="74"/>
    </location>
</feature>
<name>A0A0A0EWM0_9GAMM</name>
<keyword evidence="1" id="KW-0812">Transmembrane</keyword>